<evidence type="ECO:0000313" key="7">
    <source>
        <dbReference type="Proteomes" id="UP000789759"/>
    </source>
</evidence>
<proteinExistence type="predicted"/>
<evidence type="ECO:0000256" key="3">
    <source>
        <dbReference type="ARBA" id="ARBA00022777"/>
    </source>
</evidence>
<dbReference type="EMBL" id="CAJVQA010001107">
    <property type="protein sequence ID" value="CAG8502653.1"/>
    <property type="molecule type" value="Genomic_DNA"/>
</dbReference>
<evidence type="ECO:0000259" key="5">
    <source>
        <dbReference type="PROSITE" id="PS50011"/>
    </source>
</evidence>
<dbReference type="AlphaFoldDB" id="A0A9N8ZNW5"/>
<dbReference type="InterPro" id="IPR000719">
    <property type="entry name" value="Prot_kinase_dom"/>
</dbReference>
<dbReference type="InterPro" id="IPR011009">
    <property type="entry name" value="Kinase-like_dom_sf"/>
</dbReference>
<sequence>MEFANNGDLYTYIQQKHHLLNWNKRLNLALQIANGLSVLHSEEIIHRDLHDKNILIHNDEAKIADLGHARNDNMETHVHSSLFGATPFLAPELLNNSNNFRNLPYCKQTDIYSLGFLFWELASGRRPFENILSSSSMNITSFCVKIINGTREDPVDGTPDDYENLYNRCWKTDPNEQR</sequence>
<keyword evidence="3" id="KW-0418">Kinase</keyword>
<dbReference type="InterPro" id="IPR001245">
    <property type="entry name" value="Ser-Thr/Tyr_kinase_cat_dom"/>
</dbReference>
<dbReference type="Pfam" id="PF07714">
    <property type="entry name" value="PK_Tyr_Ser-Thr"/>
    <property type="match status" value="1"/>
</dbReference>
<dbReference type="GO" id="GO:0005524">
    <property type="term" value="F:ATP binding"/>
    <property type="evidence" value="ECO:0007669"/>
    <property type="project" value="UniProtKB-KW"/>
</dbReference>
<comment type="caution">
    <text evidence="6">The sequence shown here is derived from an EMBL/GenBank/DDBJ whole genome shotgun (WGS) entry which is preliminary data.</text>
</comment>
<dbReference type="OrthoDB" id="10261027at2759"/>
<dbReference type="PANTHER" id="PTHR44329">
    <property type="entry name" value="SERINE/THREONINE-PROTEIN KINASE TNNI3K-RELATED"/>
    <property type="match status" value="1"/>
</dbReference>
<gene>
    <name evidence="6" type="ORF">CPELLU_LOCUS2525</name>
</gene>
<dbReference type="Gene3D" id="1.10.510.10">
    <property type="entry name" value="Transferase(Phosphotransferase) domain 1"/>
    <property type="match status" value="1"/>
</dbReference>
<reference evidence="6" key="1">
    <citation type="submission" date="2021-06" db="EMBL/GenBank/DDBJ databases">
        <authorList>
            <person name="Kallberg Y."/>
            <person name="Tangrot J."/>
            <person name="Rosling A."/>
        </authorList>
    </citation>
    <scope>NUCLEOTIDE SEQUENCE</scope>
    <source>
        <strain evidence="6">FL966</strain>
    </source>
</reference>
<protein>
    <submittedName>
        <fullName evidence="6">17013_t:CDS:1</fullName>
    </submittedName>
</protein>
<feature type="domain" description="Protein kinase" evidence="5">
    <location>
        <begin position="1"/>
        <end position="178"/>
    </location>
</feature>
<dbReference type="GO" id="GO:0004674">
    <property type="term" value="F:protein serine/threonine kinase activity"/>
    <property type="evidence" value="ECO:0007669"/>
    <property type="project" value="TreeGrafter"/>
</dbReference>
<evidence type="ECO:0000256" key="4">
    <source>
        <dbReference type="ARBA" id="ARBA00022840"/>
    </source>
</evidence>
<evidence type="ECO:0000313" key="6">
    <source>
        <dbReference type="EMBL" id="CAG8502653.1"/>
    </source>
</evidence>
<evidence type="ECO:0000256" key="1">
    <source>
        <dbReference type="ARBA" id="ARBA00022679"/>
    </source>
</evidence>
<dbReference type="InterPro" id="IPR051681">
    <property type="entry name" value="Ser/Thr_Kinases-Pseudokinases"/>
</dbReference>
<accession>A0A9N8ZNW5</accession>
<keyword evidence="4" id="KW-0067">ATP-binding</keyword>
<keyword evidence="2" id="KW-0547">Nucleotide-binding</keyword>
<dbReference type="PROSITE" id="PS50011">
    <property type="entry name" value="PROTEIN_KINASE_DOM"/>
    <property type="match status" value="1"/>
</dbReference>
<keyword evidence="1" id="KW-0808">Transferase</keyword>
<organism evidence="6 7">
    <name type="scientific">Cetraspora pellucida</name>
    <dbReference type="NCBI Taxonomy" id="1433469"/>
    <lineage>
        <taxon>Eukaryota</taxon>
        <taxon>Fungi</taxon>
        <taxon>Fungi incertae sedis</taxon>
        <taxon>Mucoromycota</taxon>
        <taxon>Glomeromycotina</taxon>
        <taxon>Glomeromycetes</taxon>
        <taxon>Diversisporales</taxon>
        <taxon>Gigasporaceae</taxon>
        <taxon>Cetraspora</taxon>
    </lineage>
</organism>
<evidence type="ECO:0000256" key="2">
    <source>
        <dbReference type="ARBA" id="ARBA00022741"/>
    </source>
</evidence>
<dbReference type="PANTHER" id="PTHR44329:SF288">
    <property type="entry name" value="MITOGEN-ACTIVATED PROTEIN KINASE KINASE KINASE 20"/>
    <property type="match status" value="1"/>
</dbReference>
<keyword evidence="7" id="KW-1185">Reference proteome</keyword>
<name>A0A9N8ZNW5_9GLOM</name>
<dbReference type="SUPFAM" id="SSF56112">
    <property type="entry name" value="Protein kinase-like (PK-like)"/>
    <property type="match status" value="1"/>
</dbReference>
<dbReference type="Proteomes" id="UP000789759">
    <property type="component" value="Unassembled WGS sequence"/>
</dbReference>